<comment type="caution">
    <text evidence="1">The sequence shown here is derived from an EMBL/GenBank/DDBJ whole genome shotgun (WGS) entry which is preliminary data.</text>
</comment>
<evidence type="ECO:0000313" key="1">
    <source>
        <dbReference type="EMBL" id="MBF8808531.1"/>
    </source>
</evidence>
<keyword evidence="2" id="KW-1185">Reference proteome</keyword>
<reference evidence="1" key="1">
    <citation type="submission" date="2020-09" db="EMBL/GenBank/DDBJ databases">
        <title>Genomic insights into the novelty and pathogenicity of a unique biofilm-forming Enterococcus sp. bacteria (Enterococcus lacertideformus) identified in reptiles.</title>
        <authorList>
            <person name="Agius J.E."/>
            <person name="Phalen D.N."/>
            <person name="Rose K."/>
            <person name="Eden J.-S."/>
        </authorList>
    </citation>
    <scope>NUCLEOTIDE SEQUENCE</scope>
    <source>
        <strain evidence="1">PHRS 0518</strain>
    </source>
</reference>
<accession>A0A931FD67</accession>
<dbReference type="Proteomes" id="UP000637757">
    <property type="component" value="Unassembled WGS sequence"/>
</dbReference>
<proteinExistence type="predicted"/>
<dbReference type="AlphaFoldDB" id="A0A931FD67"/>
<gene>
    <name evidence="1" type="ORF">IC227_09935</name>
</gene>
<evidence type="ECO:0000313" key="2">
    <source>
        <dbReference type="Proteomes" id="UP000637757"/>
    </source>
</evidence>
<sequence>MEKWLLKQIEELSLASDYETKALLHETKKILLEISERKEQLQGEIDGESWNHQKW</sequence>
<name>A0A931FD67_9ENTE</name>
<dbReference type="EMBL" id="JADAKE010000020">
    <property type="protein sequence ID" value="MBF8808531.1"/>
    <property type="molecule type" value="Genomic_DNA"/>
</dbReference>
<organism evidence="1 2">
    <name type="scientific">Enterococcus lacertideformus</name>
    <dbReference type="NCBI Taxonomy" id="2771493"/>
    <lineage>
        <taxon>Bacteria</taxon>
        <taxon>Bacillati</taxon>
        <taxon>Bacillota</taxon>
        <taxon>Bacilli</taxon>
        <taxon>Lactobacillales</taxon>
        <taxon>Enterococcaceae</taxon>
        <taxon>Enterococcus</taxon>
    </lineage>
</organism>
<protein>
    <submittedName>
        <fullName evidence="1">Uncharacterized protein</fullName>
    </submittedName>
</protein>